<dbReference type="InterPro" id="IPR036702">
    <property type="entry name" value="ComB-like_sf"/>
</dbReference>
<dbReference type="PANTHER" id="PTHR37311">
    <property type="entry name" value="2-PHOSPHOSULFOLACTATE PHOSPHATASE-RELATED"/>
    <property type="match status" value="1"/>
</dbReference>
<evidence type="ECO:0000313" key="9">
    <source>
        <dbReference type="EMBL" id="MCY6483238.1"/>
    </source>
</evidence>
<dbReference type="EC" id="3.1.3.71" evidence="3 8"/>
<dbReference type="PANTHER" id="PTHR37311:SF1">
    <property type="entry name" value="2-PHOSPHOSULFOLACTATE PHOSPHATASE-RELATED"/>
    <property type="match status" value="1"/>
</dbReference>
<evidence type="ECO:0000256" key="3">
    <source>
        <dbReference type="ARBA" id="ARBA00012953"/>
    </source>
</evidence>
<dbReference type="Pfam" id="PF04029">
    <property type="entry name" value="2-ph_phosp"/>
    <property type="match status" value="1"/>
</dbReference>
<comment type="catalytic activity">
    <reaction evidence="7 8">
        <text>(2R)-O-phospho-3-sulfolactate + H2O = (2R)-3-sulfolactate + phosphate</text>
        <dbReference type="Rhea" id="RHEA:23416"/>
        <dbReference type="ChEBI" id="CHEBI:15377"/>
        <dbReference type="ChEBI" id="CHEBI:15597"/>
        <dbReference type="ChEBI" id="CHEBI:43474"/>
        <dbReference type="ChEBI" id="CHEBI:58738"/>
        <dbReference type="EC" id="3.1.3.71"/>
    </reaction>
</comment>
<dbReference type="SUPFAM" id="SSF142823">
    <property type="entry name" value="ComB-like"/>
    <property type="match status" value="1"/>
</dbReference>
<comment type="cofactor">
    <cofactor evidence="1 8">
        <name>Mg(2+)</name>
        <dbReference type="ChEBI" id="CHEBI:18420"/>
    </cofactor>
</comment>
<evidence type="ECO:0000313" key="10">
    <source>
        <dbReference type="Proteomes" id="UP001078443"/>
    </source>
</evidence>
<dbReference type="NCBIfam" id="NF002055">
    <property type="entry name" value="PRK00886.1-4"/>
    <property type="match status" value="1"/>
</dbReference>
<accession>A0ABT4CW73</accession>
<gene>
    <name evidence="8" type="primary">comB</name>
    <name evidence="9" type="ORF">OW763_02565</name>
</gene>
<evidence type="ECO:0000256" key="4">
    <source>
        <dbReference type="ARBA" id="ARBA00021948"/>
    </source>
</evidence>
<sequence length="234" mass="26203">MKIDIIISADDIKEEKIKNKTVVIIDMLRATSVIVTAMNNGCNYVIPVTNIEEAKNIVKNSREKYVLGGERNAKKIDGFDFSNSPLEYKKNIAEDKILVMTTTNGTKAINRAVAAKNLLIGALINAKAVAEKILKLKDDVVIINAGTDSQFSIDDFICSGYIIECILNNKEVELSDIAITAQYVYKQNSDIISFVKKAKHYNTLINLGLEEDLRYCCKKDIIDYVPEYKKGRIL</sequence>
<protein>
    <recommendedName>
        <fullName evidence="4 8">Probable 2-phosphosulfolactate phosphatase</fullName>
        <ecNumber evidence="3 8">3.1.3.71</ecNumber>
    </recommendedName>
</protein>
<keyword evidence="6 8" id="KW-0460">Magnesium</keyword>
<name>A0ABT4CW73_9CLOT</name>
<comment type="similarity">
    <text evidence="2 8">Belongs to the ComB family.</text>
</comment>
<comment type="caution">
    <text evidence="9">The sequence shown here is derived from an EMBL/GenBank/DDBJ whole genome shotgun (WGS) entry which is preliminary data.</text>
</comment>
<evidence type="ECO:0000256" key="6">
    <source>
        <dbReference type="ARBA" id="ARBA00022842"/>
    </source>
</evidence>
<evidence type="ECO:0000256" key="1">
    <source>
        <dbReference type="ARBA" id="ARBA00001946"/>
    </source>
</evidence>
<dbReference type="RefSeq" id="WP_268039494.1">
    <property type="nucleotide sequence ID" value="NZ_JAPQER010000001.1"/>
</dbReference>
<dbReference type="EMBL" id="JAPQER010000001">
    <property type="protein sequence ID" value="MCY6483238.1"/>
    <property type="molecule type" value="Genomic_DNA"/>
</dbReference>
<keyword evidence="10" id="KW-1185">Reference proteome</keyword>
<dbReference type="Proteomes" id="UP001078443">
    <property type="component" value="Unassembled WGS sequence"/>
</dbReference>
<evidence type="ECO:0000256" key="5">
    <source>
        <dbReference type="ARBA" id="ARBA00022801"/>
    </source>
</evidence>
<evidence type="ECO:0000256" key="7">
    <source>
        <dbReference type="ARBA" id="ARBA00033711"/>
    </source>
</evidence>
<evidence type="ECO:0000256" key="2">
    <source>
        <dbReference type="ARBA" id="ARBA00009997"/>
    </source>
</evidence>
<proteinExistence type="inferred from homology"/>
<reference evidence="9" key="1">
    <citation type="submission" date="2022-12" db="EMBL/GenBank/DDBJ databases">
        <authorList>
            <person name="Wang J."/>
        </authorList>
    </citation>
    <scope>NUCLEOTIDE SEQUENCE</scope>
    <source>
        <strain evidence="9">HY-45-18</strain>
    </source>
</reference>
<dbReference type="InterPro" id="IPR005238">
    <property type="entry name" value="ComB-like"/>
</dbReference>
<dbReference type="Gene3D" id="3.90.1560.10">
    <property type="entry name" value="ComB-like"/>
    <property type="match status" value="1"/>
</dbReference>
<dbReference type="HAMAP" id="MF_00490">
    <property type="entry name" value="ComB"/>
    <property type="match status" value="1"/>
</dbReference>
<keyword evidence="5 8" id="KW-0378">Hydrolase</keyword>
<evidence type="ECO:0000256" key="8">
    <source>
        <dbReference type="HAMAP-Rule" id="MF_00490"/>
    </source>
</evidence>
<organism evidence="9 10">
    <name type="scientific">Clostridium aestuarii</name>
    <dbReference type="NCBI Taxonomy" id="338193"/>
    <lineage>
        <taxon>Bacteria</taxon>
        <taxon>Bacillati</taxon>
        <taxon>Bacillota</taxon>
        <taxon>Clostridia</taxon>
        <taxon>Eubacteriales</taxon>
        <taxon>Clostridiaceae</taxon>
        <taxon>Clostridium</taxon>
    </lineage>
</organism>